<evidence type="ECO:0000313" key="10">
    <source>
        <dbReference type="Proteomes" id="UP000762676"/>
    </source>
</evidence>
<dbReference type="GO" id="GO:0007200">
    <property type="term" value="P:phospholipase C-activating G protein-coupled receptor signaling pathway"/>
    <property type="evidence" value="ECO:0007669"/>
    <property type="project" value="TreeGrafter"/>
</dbReference>
<keyword evidence="2" id="KW-0963">Cytoplasm</keyword>
<keyword evidence="3" id="KW-0723">Serine/threonine-protein kinase</keyword>
<keyword evidence="10" id="KW-1185">Reference proteome</keyword>
<dbReference type="GO" id="GO:0004674">
    <property type="term" value="F:protein serine/threonine kinase activity"/>
    <property type="evidence" value="ECO:0007669"/>
    <property type="project" value="UniProtKB-KW"/>
</dbReference>
<evidence type="ECO:0000256" key="4">
    <source>
        <dbReference type="ARBA" id="ARBA00022679"/>
    </source>
</evidence>
<evidence type="ECO:0000256" key="7">
    <source>
        <dbReference type="ARBA" id="ARBA00022777"/>
    </source>
</evidence>
<dbReference type="GO" id="GO:0008270">
    <property type="term" value="F:zinc ion binding"/>
    <property type="evidence" value="ECO:0007669"/>
    <property type="project" value="UniProtKB-KW"/>
</dbReference>
<evidence type="ECO:0000256" key="1">
    <source>
        <dbReference type="ARBA" id="ARBA00004496"/>
    </source>
</evidence>
<keyword evidence="6" id="KW-0479">Metal-binding</keyword>
<keyword evidence="5" id="KW-0677">Repeat</keyword>
<accession>A0AAV4JX38</accession>
<evidence type="ECO:0000256" key="6">
    <source>
        <dbReference type="ARBA" id="ARBA00022771"/>
    </source>
</evidence>
<evidence type="ECO:0000259" key="8">
    <source>
        <dbReference type="Pfam" id="PF25525"/>
    </source>
</evidence>
<organism evidence="9 10">
    <name type="scientific">Elysia marginata</name>
    <dbReference type="NCBI Taxonomy" id="1093978"/>
    <lineage>
        <taxon>Eukaryota</taxon>
        <taxon>Metazoa</taxon>
        <taxon>Spiralia</taxon>
        <taxon>Lophotrochozoa</taxon>
        <taxon>Mollusca</taxon>
        <taxon>Gastropoda</taxon>
        <taxon>Heterobranchia</taxon>
        <taxon>Euthyneura</taxon>
        <taxon>Panpulmonata</taxon>
        <taxon>Sacoglossa</taxon>
        <taxon>Placobranchoidea</taxon>
        <taxon>Plakobranchidae</taxon>
        <taxon>Elysia</taxon>
    </lineage>
</organism>
<feature type="domain" description="Serine/threonine-protein kinase D1-3-like ubiquitin-like" evidence="8">
    <location>
        <begin position="30"/>
        <end position="85"/>
    </location>
</feature>
<dbReference type="GO" id="GO:0005829">
    <property type="term" value="C:cytosol"/>
    <property type="evidence" value="ECO:0007669"/>
    <property type="project" value="TreeGrafter"/>
</dbReference>
<evidence type="ECO:0000256" key="3">
    <source>
        <dbReference type="ARBA" id="ARBA00022527"/>
    </source>
</evidence>
<dbReference type="EMBL" id="BMAT01003484">
    <property type="protein sequence ID" value="GFS26548.1"/>
    <property type="molecule type" value="Genomic_DNA"/>
</dbReference>
<comment type="subcellular location">
    <subcellularLocation>
        <location evidence="1">Cytoplasm</location>
    </subcellularLocation>
</comment>
<dbReference type="InterPro" id="IPR057764">
    <property type="entry name" value="Ubiquitin_PRKD1-3_N"/>
</dbReference>
<reference evidence="9 10" key="1">
    <citation type="journal article" date="2021" name="Elife">
        <title>Chloroplast acquisition without the gene transfer in kleptoplastic sea slugs, Plakobranchus ocellatus.</title>
        <authorList>
            <person name="Maeda T."/>
            <person name="Takahashi S."/>
            <person name="Yoshida T."/>
            <person name="Shimamura S."/>
            <person name="Takaki Y."/>
            <person name="Nagai Y."/>
            <person name="Toyoda A."/>
            <person name="Suzuki Y."/>
            <person name="Arimoto A."/>
            <person name="Ishii H."/>
            <person name="Satoh N."/>
            <person name="Nishiyama T."/>
            <person name="Hasebe M."/>
            <person name="Maruyama T."/>
            <person name="Minagawa J."/>
            <person name="Obokata J."/>
            <person name="Shigenobu S."/>
        </authorList>
    </citation>
    <scope>NUCLEOTIDE SEQUENCE [LARGE SCALE GENOMIC DNA]</scope>
</reference>
<evidence type="ECO:0000256" key="5">
    <source>
        <dbReference type="ARBA" id="ARBA00022737"/>
    </source>
</evidence>
<dbReference type="GO" id="GO:0035556">
    <property type="term" value="P:intracellular signal transduction"/>
    <property type="evidence" value="ECO:0007669"/>
    <property type="project" value="TreeGrafter"/>
</dbReference>
<keyword evidence="6" id="KW-0863">Zinc-finger</keyword>
<keyword evidence="4" id="KW-0808">Transferase</keyword>
<keyword evidence="6" id="KW-0862">Zinc</keyword>
<name>A0AAV4JX38_9GAST</name>
<dbReference type="Pfam" id="PF25525">
    <property type="entry name" value="Ubiquitin_PRKD1_N"/>
    <property type="match status" value="1"/>
</dbReference>
<dbReference type="Proteomes" id="UP000762676">
    <property type="component" value="Unassembled WGS sequence"/>
</dbReference>
<gene>
    <name evidence="9" type="ORF">ElyMa_001722200</name>
</gene>
<evidence type="ECO:0000256" key="2">
    <source>
        <dbReference type="ARBA" id="ARBA00022490"/>
    </source>
</evidence>
<evidence type="ECO:0000313" key="9">
    <source>
        <dbReference type="EMBL" id="GFS26548.1"/>
    </source>
</evidence>
<keyword evidence="7 9" id="KW-0418">Kinase</keyword>
<dbReference type="AlphaFoldDB" id="A0AAV4JX38"/>
<dbReference type="PANTHER" id="PTHR22968:SF24">
    <property type="entry name" value="SERINE_THREONINE-PROTEIN KINASE"/>
    <property type="match status" value="1"/>
</dbReference>
<proteinExistence type="predicted"/>
<protein>
    <submittedName>
        <fullName evidence="9">Serine/threonine-protein kinase</fullName>
    </submittedName>
</protein>
<comment type="caution">
    <text evidence="9">The sequence shown here is derived from an EMBL/GenBank/DDBJ whole genome shotgun (WGS) entry which is preliminary data.</text>
</comment>
<dbReference type="PANTHER" id="PTHR22968">
    <property type="entry name" value="PROTEIN KINASE C, MU"/>
    <property type="match status" value="1"/>
</dbReference>
<sequence length="126" mass="13854">MGRGSTRVKLCVVVVSTDQGDSLGQNIPLRALGFSYPEFPEHGFYNTVDKILLFRHDASDSNILRKITSPVDVKEGCLVEVVLSAKFCNETPLPECNSKERSSRLFSALIIRKIPSSPADLAHPPI</sequence>